<dbReference type="AlphaFoldDB" id="A0A2B7XT03"/>
<keyword evidence="3" id="KW-1185">Reference proteome</keyword>
<keyword evidence="1" id="KW-1133">Transmembrane helix</keyword>
<name>A0A2B7XT03_9EURO</name>
<evidence type="ECO:0000256" key="1">
    <source>
        <dbReference type="SAM" id="Phobius"/>
    </source>
</evidence>
<organism evidence="2 3">
    <name type="scientific">Helicocarpus griseus UAMH5409</name>
    <dbReference type="NCBI Taxonomy" id="1447875"/>
    <lineage>
        <taxon>Eukaryota</taxon>
        <taxon>Fungi</taxon>
        <taxon>Dikarya</taxon>
        <taxon>Ascomycota</taxon>
        <taxon>Pezizomycotina</taxon>
        <taxon>Eurotiomycetes</taxon>
        <taxon>Eurotiomycetidae</taxon>
        <taxon>Onygenales</taxon>
        <taxon>Ajellomycetaceae</taxon>
        <taxon>Helicocarpus</taxon>
    </lineage>
</organism>
<evidence type="ECO:0000313" key="3">
    <source>
        <dbReference type="Proteomes" id="UP000223968"/>
    </source>
</evidence>
<reference evidence="2 3" key="1">
    <citation type="submission" date="2017-10" db="EMBL/GenBank/DDBJ databases">
        <title>Comparative genomics in systemic dimorphic fungi from Ajellomycetaceae.</title>
        <authorList>
            <person name="Munoz J.F."/>
            <person name="Mcewen J.G."/>
            <person name="Clay O.K."/>
            <person name="Cuomo C.A."/>
        </authorList>
    </citation>
    <scope>NUCLEOTIDE SEQUENCE [LARGE SCALE GENOMIC DNA]</scope>
    <source>
        <strain evidence="2 3">UAMH5409</strain>
    </source>
</reference>
<keyword evidence="1" id="KW-0472">Membrane</keyword>
<accession>A0A2B7XT03</accession>
<gene>
    <name evidence="2" type="ORF">AJ79_04474</name>
</gene>
<feature type="transmembrane region" description="Helical" evidence="1">
    <location>
        <begin position="21"/>
        <end position="39"/>
    </location>
</feature>
<feature type="transmembrane region" description="Helical" evidence="1">
    <location>
        <begin position="466"/>
        <end position="483"/>
    </location>
</feature>
<dbReference type="PANTHER" id="PTHR39599">
    <property type="entry name" value="GPI-ANCHORED PROTEIN (EUROFUNG)-RELATED-RELATED"/>
    <property type="match status" value="1"/>
</dbReference>
<dbReference type="EMBL" id="PDNB01000063">
    <property type="protein sequence ID" value="PGH12075.1"/>
    <property type="molecule type" value="Genomic_DNA"/>
</dbReference>
<evidence type="ECO:0000313" key="2">
    <source>
        <dbReference type="EMBL" id="PGH12075.1"/>
    </source>
</evidence>
<evidence type="ECO:0008006" key="4">
    <source>
        <dbReference type="Google" id="ProtNLM"/>
    </source>
</evidence>
<dbReference type="STRING" id="1447875.A0A2B7XT03"/>
<proteinExistence type="predicted"/>
<dbReference type="Proteomes" id="UP000223968">
    <property type="component" value="Unassembled WGS sequence"/>
</dbReference>
<protein>
    <recommendedName>
        <fullName evidence="4">GPI anchored protein</fullName>
    </recommendedName>
</protein>
<comment type="caution">
    <text evidence="2">The sequence shown here is derived from an EMBL/GenBank/DDBJ whole genome shotgun (WGS) entry which is preliminary data.</text>
</comment>
<dbReference type="OrthoDB" id="2426396at2759"/>
<sequence>MRLRSSLSTTTYHRYIHHHYYCHRLVLIIALFISASHFLTSATATATTDAPREFSTSVADNDVAHDNKFELIRREDAEAQQRLAAGQVPAGVRKMSADEGEKFWLGYWYFEDGDGGLQQQQQHLQQQHLQQQHLQQKQQQQGWDGWLNSSGSEGSLLYPAFPLHAKDWKEKYQKEGEGGRGRPGLRLFDRSLRWWTARDPEQMFGERGFECPVGTEPCASIDRPDSCCGRGSRCIRVKDTGLGDVGCCGEKDKCEGGLVECAEGFSSCPGYLGGGCCIPGYECADRGCIFISTTTVTASPPHPPPHPPLYPPSYPTTTQPIAPPYRPTSNPITTITTTPFLTTSPPTNLPCPTGFYACSAIYHGGCCRTGRDCNPTSCPTVSSTTIVDDSGATIVVPVDAGATSGPGGGEGGRCARGWRICGVEEGGGCCPEGFRCGRVSCTAGGEGFAGTAVVGKMGEQNGGGRLVLVGGIWIWGLLMVVMVI</sequence>
<dbReference type="PANTHER" id="PTHR39599:SF2">
    <property type="entry name" value="ANCHORED PROTEIN, PUTATIVE (AFU_ORTHOLOGUE AFUA_1G09650)-RELATED"/>
    <property type="match status" value="1"/>
</dbReference>
<keyword evidence="1" id="KW-0812">Transmembrane</keyword>